<evidence type="ECO:0000313" key="2">
    <source>
        <dbReference type="EMBL" id="KAJ1092276.1"/>
    </source>
</evidence>
<sequence length="116" mass="13109">MRWTPCTGDYHARKNHWCQESWEKKKRRKKTPKCGVKTGRHHQPLSASPSQLRRVVATRVGDSSGLTSGDSIEQQHERRERCRHPHHPAPTAAIELKALQPFRSAEKQAGLGDLGG</sequence>
<reference evidence="2" key="1">
    <citation type="journal article" date="2022" name="bioRxiv">
        <title>Sequencing and chromosome-scale assembly of the giantPleurodeles waltlgenome.</title>
        <authorList>
            <person name="Brown T."/>
            <person name="Elewa A."/>
            <person name="Iarovenko S."/>
            <person name="Subramanian E."/>
            <person name="Araus A.J."/>
            <person name="Petzold A."/>
            <person name="Susuki M."/>
            <person name="Suzuki K.-i.T."/>
            <person name="Hayashi T."/>
            <person name="Toyoda A."/>
            <person name="Oliveira C."/>
            <person name="Osipova E."/>
            <person name="Leigh N.D."/>
            <person name="Simon A."/>
            <person name="Yun M.H."/>
        </authorList>
    </citation>
    <scope>NUCLEOTIDE SEQUENCE</scope>
    <source>
        <strain evidence="2">20211129_DDA</strain>
        <tissue evidence="2">Liver</tissue>
    </source>
</reference>
<dbReference type="AlphaFoldDB" id="A0AAV7LLB8"/>
<accession>A0AAV7LLB8</accession>
<gene>
    <name evidence="2" type="ORF">NDU88_005387</name>
</gene>
<protein>
    <submittedName>
        <fullName evidence="2">Uncharacterized protein</fullName>
    </submittedName>
</protein>
<comment type="caution">
    <text evidence="2">The sequence shown here is derived from an EMBL/GenBank/DDBJ whole genome shotgun (WGS) entry which is preliminary data.</text>
</comment>
<evidence type="ECO:0000256" key="1">
    <source>
        <dbReference type="SAM" id="MobiDB-lite"/>
    </source>
</evidence>
<organism evidence="2 3">
    <name type="scientific">Pleurodeles waltl</name>
    <name type="common">Iberian ribbed newt</name>
    <dbReference type="NCBI Taxonomy" id="8319"/>
    <lineage>
        <taxon>Eukaryota</taxon>
        <taxon>Metazoa</taxon>
        <taxon>Chordata</taxon>
        <taxon>Craniata</taxon>
        <taxon>Vertebrata</taxon>
        <taxon>Euteleostomi</taxon>
        <taxon>Amphibia</taxon>
        <taxon>Batrachia</taxon>
        <taxon>Caudata</taxon>
        <taxon>Salamandroidea</taxon>
        <taxon>Salamandridae</taxon>
        <taxon>Pleurodelinae</taxon>
        <taxon>Pleurodeles</taxon>
    </lineage>
</organism>
<evidence type="ECO:0000313" key="3">
    <source>
        <dbReference type="Proteomes" id="UP001066276"/>
    </source>
</evidence>
<name>A0AAV7LLB8_PLEWA</name>
<feature type="compositionally biased region" description="Basic residues" evidence="1">
    <location>
        <begin position="24"/>
        <end position="43"/>
    </location>
</feature>
<dbReference type="Proteomes" id="UP001066276">
    <property type="component" value="Chromosome 11"/>
</dbReference>
<dbReference type="EMBL" id="JANPWB010000015">
    <property type="protein sequence ID" value="KAJ1092276.1"/>
    <property type="molecule type" value="Genomic_DNA"/>
</dbReference>
<proteinExistence type="predicted"/>
<keyword evidence="3" id="KW-1185">Reference proteome</keyword>
<feature type="region of interest" description="Disordered" evidence="1">
    <location>
        <begin position="21"/>
        <end position="116"/>
    </location>
</feature>